<dbReference type="PANTHER" id="PTHR11060">
    <property type="entry name" value="PROTEIN MEMO1"/>
    <property type="match status" value="1"/>
</dbReference>
<protein>
    <recommendedName>
        <fullName evidence="4">AmmeMemoRadiSam system protein B</fullName>
    </recommendedName>
</protein>
<gene>
    <name evidence="2" type="ORF">AUCHE_22_00080</name>
</gene>
<dbReference type="NCBIfam" id="TIGR04336">
    <property type="entry name" value="AmmeMemoSam_B"/>
    <property type="match status" value="1"/>
</dbReference>
<dbReference type="AlphaFoldDB" id="K6VAH3"/>
<accession>K6VAH3</accession>
<dbReference type="Gene3D" id="3.40.830.10">
    <property type="entry name" value="LigB-like"/>
    <property type="match status" value="1"/>
</dbReference>
<comment type="similarity">
    <text evidence="1">Belongs to the MEMO1 family.</text>
</comment>
<dbReference type="Pfam" id="PF01875">
    <property type="entry name" value="Memo"/>
    <property type="match status" value="1"/>
</dbReference>
<keyword evidence="3" id="KW-1185">Reference proteome</keyword>
<name>K6VAH3_9MICO</name>
<evidence type="ECO:0008006" key="4">
    <source>
        <dbReference type="Google" id="ProtNLM"/>
    </source>
</evidence>
<evidence type="ECO:0000256" key="1">
    <source>
        <dbReference type="ARBA" id="ARBA00006315"/>
    </source>
</evidence>
<dbReference type="InterPro" id="IPR002737">
    <property type="entry name" value="MEMO1_fam"/>
</dbReference>
<organism evidence="2 3">
    <name type="scientific">Austwickia chelonae NBRC 105200</name>
    <dbReference type="NCBI Taxonomy" id="1184607"/>
    <lineage>
        <taxon>Bacteria</taxon>
        <taxon>Bacillati</taxon>
        <taxon>Actinomycetota</taxon>
        <taxon>Actinomycetes</taxon>
        <taxon>Micrococcales</taxon>
        <taxon>Dermatophilaceae</taxon>
        <taxon>Austwickia</taxon>
    </lineage>
</organism>
<reference evidence="2 3" key="1">
    <citation type="submission" date="2012-08" db="EMBL/GenBank/DDBJ databases">
        <title>Whole genome shotgun sequence of Austwickia chelonae NBRC 105200.</title>
        <authorList>
            <person name="Yoshida I."/>
            <person name="Hosoyama A."/>
            <person name="Tsuchikane K."/>
            <person name="Katsumata H."/>
            <person name="Ando Y."/>
            <person name="Ohji S."/>
            <person name="Hamada M."/>
            <person name="Tamura T."/>
            <person name="Yamazoe A."/>
            <person name="Yamazaki S."/>
            <person name="Fujita N."/>
        </authorList>
    </citation>
    <scope>NUCLEOTIDE SEQUENCE [LARGE SCALE GENOMIC DNA]</scope>
    <source>
        <strain evidence="2 3">NBRC 105200</strain>
    </source>
</reference>
<dbReference type="EMBL" id="BAGZ01000022">
    <property type="protein sequence ID" value="GAB79238.1"/>
    <property type="molecule type" value="Genomic_DNA"/>
</dbReference>
<dbReference type="eggNOG" id="COG1355">
    <property type="taxonomic scope" value="Bacteria"/>
</dbReference>
<dbReference type="RefSeq" id="WP_006503995.1">
    <property type="nucleotide sequence ID" value="NZ_BAGZ01000022.1"/>
</dbReference>
<evidence type="ECO:0000313" key="2">
    <source>
        <dbReference type="EMBL" id="GAB79238.1"/>
    </source>
</evidence>
<evidence type="ECO:0000313" key="3">
    <source>
        <dbReference type="Proteomes" id="UP000008495"/>
    </source>
</evidence>
<dbReference type="CDD" id="cd07361">
    <property type="entry name" value="MEMO_like"/>
    <property type="match status" value="1"/>
</dbReference>
<sequence length="271" mass="28570">MVANRPPVAAGRHYPAEARELTDLMRSQLAEGRADMALDPEPPPKAVLVAHSAYVHCGHGSAAAYARVETARGTVRRVVLLGPARQDPPRGITLPAWTTFTTPLGDVPVDQDAVRALTASMPEVVHVDDGPHLAETSLEVQLPFLQEVLGEFTVVPLAVGRATPVEVASALNLLWGGPETLVVASSELSRSLRQEEARAVDEVTIGQILDGRGALTAEQADGAAAVNGLLLAVQEHRLIPELLDTGNSGDTGDDPHRVTGHASFVFRPGNG</sequence>
<comment type="caution">
    <text evidence="2">The sequence shown here is derived from an EMBL/GenBank/DDBJ whole genome shotgun (WGS) entry which is preliminary data.</text>
</comment>
<proteinExistence type="inferred from homology"/>
<dbReference type="Proteomes" id="UP000008495">
    <property type="component" value="Unassembled WGS sequence"/>
</dbReference>
<dbReference type="OrthoDB" id="9785549at2"/>
<dbReference type="PANTHER" id="PTHR11060:SF0">
    <property type="entry name" value="PROTEIN MEMO1"/>
    <property type="match status" value="1"/>
</dbReference>